<feature type="region of interest" description="Disordered" evidence="2">
    <location>
        <begin position="663"/>
        <end position="1014"/>
    </location>
</feature>
<dbReference type="PANTHER" id="PTHR11216:SF170">
    <property type="entry name" value="DYNAMIN ASSOCIATED PROTEIN 160, ISOFORM D"/>
    <property type="match status" value="1"/>
</dbReference>
<dbReference type="eggNOG" id="KOG0998">
    <property type="taxonomic scope" value="Eukaryota"/>
</dbReference>
<dbReference type="FunCoup" id="F4S1G8">
    <property type="interactions" value="3"/>
</dbReference>
<dbReference type="GO" id="GO:0005737">
    <property type="term" value="C:cytoplasm"/>
    <property type="evidence" value="ECO:0007669"/>
    <property type="project" value="TreeGrafter"/>
</dbReference>
<dbReference type="InterPro" id="IPR000261">
    <property type="entry name" value="EH_dom"/>
</dbReference>
<dbReference type="InterPro" id="IPR011992">
    <property type="entry name" value="EF-hand-dom_pair"/>
</dbReference>
<dbReference type="Gene3D" id="1.10.238.10">
    <property type="entry name" value="EF-hand"/>
    <property type="match status" value="3"/>
</dbReference>
<evidence type="ECO:0000259" key="3">
    <source>
        <dbReference type="PROSITE" id="PS50030"/>
    </source>
</evidence>
<keyword evidence="1" id="KW-0175">Coiled coil</keyword>
<feature type="compositionally biased region" description="Basic and acidic residues" evidence="2">
    <location>
        <begin position="749"/>
        <end position="767"/>
    </location>
</feature>
<dbReference type="STRING" id="747676.F4S1G8"/>
<dbReference type="HOGENOM" id="CLU_006395_0_0_1"/>
<dbReference type="GO" id="GO:0005509">
    <property type="term" value="F:calcium ion binding"/>
    <property type="evidence" value="ECO:0007669"/>
    <property type="project" value="InterPro"/>
</dbReference>
<dbReference type="InterPro" id="IPR041970">
    <property type="entry name" value="Rup1_UBA"/>
</dbReference>
<dbReference type="InParanoid" id="F4S1G8"/>
<proteinExistence type="predicted"/>
<keyword evidence="7" id="KW-1185">Reference proteome</keyword>
<dbReference type="PANTHER" id="PTHR11216">
    <property type="entry name" value="EH DOMAIN"/>
    <property type="match status" value="1"/>
</dbReference>
<feature type="compositionally biased region" description="Low complexity" evidence="2">
    <location>
        <begin position="673"/>
        <end position="696"/>
    </location>
</feature>
<dbReference type="InterPro" id="IPR015940">
    <property type="entry name" value="UBA"/>
</dbReference>
<feature type="coiled-coil region" evidence="1">
    <location>
        <begin position="569"/>
        <end position="631"/>
    </location>
</feature>
<evidence type="ECO:0000256" key="2">
    <source>
        <dbReference type="SAM" id="MobiDB-lite"/>
    </source>
</evidence>
<feature type="compositionally biased region" description="Polar residues" evidence="2">
    <location>
        <begin position="1026"/>
        <end position="1036"/>
    </location>
</feature>
<dbReference type="OrthoDB" id="524326at2759"/>
<dbReference type="AlphaFoldDB" id="F4S1G8"/>
<protein>
    <submittedName>
        <fullName evidence="6">Uncharacterized protein</fullName>
    </submittedName>
</protein>
<dbReference type="SUPFAM" id="SSF46934">
    <property type="entry name" value="UBA-like"/>
    <property type="match status" value="1"/>
</dbReference>
<feature type="compositionally biased region" description="Polar residues" evidence="2">
    <location>
        <begin position="913"/>
        <end position="922"/>
    </location>
</feature>
<feature type="compositionally biased region" description="Polar residues" evidence="2">
    <location>
        <begin position="697"/>
        <end position="724"/>
    </location>
</feature>
<dbReference type="CDD" id="cd00052">
    <property type="entry name" value="EH"/>
    <property type="match status" value="3"/>
</dbReference>
<dbReference type="Pfam" id="PF00627">
    <property type="entry name" value="UBA"/>
    <property type="match status" value="1"/>
</dbReference>
<feature type="domain" description="EH" evidence="4">
    <location>
        <begin position="141"/>
        <end position="231"/>
    </location>
</feature>
<dbReference type="GO" id="GO:0016197">
    <property type="term" value="P:endosomal transport"/>
    <property type="evidence" value="ECO:0007669"/>
    <property type="project" value="TreeGrafter"/>
</dbReference>
<feature type="compositionally biased region" description="Low complexity" evidence="2">
    <location>
        <begin position="782"/>
        <end position="795"/>
    </location>
</feature>
<sequence length="1109" mass="118309">MAPSAVNLTPDERTAYAYLFSKADTEQIGVLVGEKAVAFFSHSKLPPTILGEIWQLADQDNAGFLTRPQFDIALRLIGKAQRGIPINSAAISTPGPLCRLEGFTIPGIAVPSSPLPSVSAPPAAKAASSVQDPLYIIPESDKTKYVRMFMNAGPNDGLLDGEKARDIFIKSQLSFEKLGQIWTLSDTQSRGSLSVGDFSIAMHLIQLCMSGRLATLPAQLPPSLMESARSPVNPALVRALSPQMTGQPSQVLNHSTGSQRQATLNSSIRPQYTGQHAAATMPPLASSSQALSASATFPPQAQWDISPAELAQSNVFFEQLDPTRQGFITGDRAVPFMMESKLPGETLAQIWDLADIRGEGQLTREEFAVAMRLIQDTLAGANESLPTQLPVSMIPPSLRRASDTTNDLLSLMDDHEPTHTASPVATMAPISAQNTGQLPQSSILSAQRTGASVIGSMSSVLSPPTSSSGMNFNAQAVPRQFTGQANTLPSSLEDSGARLGNLHTQVASTDNALTQLRTEHGRLEGDIGSTSEQIRTLETKLSTSRAAHQTESRLVETLRAKQTEQRTVVKQLTEEVIRAESELSALKMEKSQIEGTVLRDKEDIRDMKKKMAELQEQTQQIRTALESLKKDSRLQKGLVAITKKQVSTIEGQKDQATKELAGLQGSIPGATDSTTTRSLTPVPSVTSPSESVSTITKSTNPFASMFLSKSPQPIEQSPTGSNFGQERAISAAKEPDPFATSLESSRPTEQPHEENHVDSSTHTEKENPPAIGFDEAFEPNESTSTSTGPPVSSPSNPAVRPTINAPGLQPSQAAQPRGDDDDLSSDEEEVEEATGSKLLSSSTTLKPQSSMDLKFPPLSDGEFYATGSDETHQSHRPSTLVQAGDAFYSARSGSFGGNFGSPSDAQHPESSDFDSTLDTKPNPSAAKPSGFGDDLDVSDFATDFGPEAGKATTATMEDFDSAFANLPPPSKVTDQPTEAVGNGAGESQDTFDNTFGDDFVTKPSTGAPVGFDDAFANFNDHFTAQPTQTSSIANDSNEVDPFGGSSTSSLPPHLPPRNPEKNDQDLPRDDDNDGVKQICAMGFPREVAIEALKKDEGDVERALNHLLGV</sequence>
<evidence type="ECO:0000256" key="1">
    <source>
        <dbReference type="SAM" id="Coils"/>
    </source>
</evidence>
<feature type="domain" description="EH" evidence="4">
    <location>
        <begin position="309"/>
        <end position="400"/>
    </location>
</feature>
<dbReference type="VEuPathDB" id="FungiDB:MELLADRAFT_78994"/>
<organism evidence="7">
    <name type="scientific">Melampsora larici-populina (strain 98AG31 / pathotype 3-4-7)</name>
    <name type="common">Poplar leaf rust fungus</name>
    <dbReference type="NCBI Taxonomy" id="747676"/>
    <lineage>
        <taxon>Eukaryota</taxon>
        <taxon>Fungi</taxon>
        <taxon>Dikarya</taxon>
        <taxon>Basidiomycota</taxon>
        <taxon>Pucciniomycotina</taxon>
        <taxon>Pucciniomycetes</taxon>
        <taxon>Pucciniales</taxon>
        <taxon>Melampsoraceae</taxon>
        <taxon>Melampsora</taxon>
    </lineage>
</organism>
<feature type="compositionally biased region" description="Basic and acidic residues" evidence="2">
    <location>
        <begin position="1058"/>
        <end position="1069"/>
    </location>
</feature>
<dbReference type="KEGG" id="mlr:MELLADRAFT_78994"/>
<dbReference type="InterPro" id="IPR002048">
    <property type="entry name" value="EF_hand_dom"/>
</dbReference>
<evidence type="ECO:0000313" key="6">
    <source>
        <dbReference type="EMBL" id="EGG01563.1"/>
    </source>
</evidence>
<gene>
    <name evidence="6" type="ORF">MELLADRAFT_78994</name>
</gene>
<evidence type="ECO:0000259" key="5">
    <source>
        <dbReference type="PROSITE" id="PS50222"/>
    </source>
</evidence>
<dbReference type="CDD" id="cd14307">
    <property type="entry name" value="UBA_RUP1p"/>
    <property type="match status" value="1"/>
</dbReference>
<dbReference type="GO" id="GO:0006897">
    <property type="term" value="P:endocytosis"/>
    <property type="evidence" value="ECO:0007669"/>
    <property type="project" value="TreeGrafter"/>
</dbReference>
<dbReference type="SMART" id="SM00027">
    <property type="entry name" value="EH"/>
    <property type="match status" value="3"/>
</dbReference>
<feature type="compositionally biased region" description="Acidic residues" evidence="2">
    <location>
        <begin position="819"/>
        <end position="832"/>
    </location>
</feature>
<feature type="domain" description="UBA" evidence="3">
    <location>
        <begin position="1067"/>
        <end position="1109"/>
    </location>
</feature>
<dbReference type="Proteomes" id="UP000001072">
    <property type="component" value="Unassembled WGS sequence"/>
</dbReference>
<dbReference type="SMART" id="SM00165">
    <property type="entry name" value="UBA"/>
    <property type="match status" value="1"/>
</dbReference>
<feature type="compositionally biased region" description="Low complexity" evidence="2">
    <location>
        <begin position="836"/>
        <end position="850"/>
    </location>
</feature>
<feature type="domain" description="EF-hand" evidence="5">
    <location>
        <begin position="342"/>
        <end position="377"/>
    </location>
</feature>
<dbReference type="RefSeq" id="XP_007415154.1">
    <property type="nucleotide sequence ID" value="XM_007415092.1"/>
</dbReference>
<dbReference type="GeneID" id="18933198"/>
<feature type="domain" description="EF-hand" evidence="5">
    <location>
        <begin position="45"/>
        <end position="80"/>
    </location>
</feature>
<reference evidence="7" key="1">
    <citation type="journal article" date="2011" name="Proc. Natl. Acad. Sci. U.S.A.">
        <title>Obligate biotrophy features unraveled by the genomic analysis of rust fungi.</title>
        <authorList>
            <person name="Duplessis S."/>
            <person name="Cuomo C.A."/>
            <person name="Lin Y.-C."/>
            <person name="Aerts A."/>
            <person name="Tisserant E."/>
            <person name="Veneault-Fourrey C."/>
            <person name="Joly D.L."/>
            <person name="Hacquard S."/>
            <person name="Amselem J."/>
            <person name="Cantarel B.L."/>
            <person name="Chiu R."/>
            <person name="Coutinho P.M."/>
            <person name="Feau N."/>
            <person name="Field M."/>
            <person name="Frey P."/>
            <person name="Gelhaye E."/>
            <person name="Goldberg J."/>
            <person name="Grabherr M.G."/>
            <person name="Kodira C.D."/>
            <person name="Kohler A."/>
            <person name="Kuees U."/>
            <person name="Lindquist E.A."/>
            <person name="Lucas S.M."/>
            <person name="Mago R."/>
            <person name="Mauceli E."/>
            <person name="Morin E."/>
            <person name="Murat C."/>
            <person name="Pangilinan J.L."/>
            <person name="Park R."/>
            <person name="Pearson M."/>
            <person name="Quesneville H."/>
            <person name="Rouhier N."/>
            <person name="Sakthikumar S."/>
            <person name="Salamov A.A."/>
            <person name="Schmutz J."/>
            <person name="Selles B."/>
            <person name="Shapiro H."/>
            <person name="Tanguay P."/>
            <person name="Tuskan G.A."/>
            <person name="Henrissat B."/>
            <person name="Van de Peer Y."/>
            <person name="Rouze P."/>
            <person name="Ellis J.G."/>
            <person name="Dodds P.N."/>
            <person name="Schein J.E."/>
            <person name="Zhong S."/>
            <person name="Hamelin R.C."/>
            <person name="Grigoriev I.V."/>
            <person name="Szabo L.J."/>
            <person name="Martin F."/>
        </authorList>
    </citation>
    <scope>NUCLEOTIDE SEQUENCE [LARGE SCALE GENOMIC DNA]</scope>
    <source>
        <strain evidence="7">98AG31 / pathotype 3-4-7</strain>
    </source>
</reference>
<dbReference type="PROSITE" id="PS50222">
    <property type="entry name" value="EF_HAND_2"/>
    <property type="match status" value="2"/>
</dbReference>
<dbReference type="GO" id="GO:0005886">
    <property type="term" value="C:plasma membrane"/>
    <property type="evidence" value="ECO:0007669"/>
    <property type="project" value="TreeGrafter"/>
</dbReference>
<dbReference type="PROSITE" id="PS50031">
    <property type="entry name" value="EH"/>
    <property type="match status" value="3"/>
</dbReference>
<feature type="domain" description="EH" evidence="4">
    <location>
        <begin position="12"/>
        <end position="97"/>
    </location>
</feature>
<dbReference type="Pfam" id="PF12763">
    <property type="entry name" value="EH"/>
    <property type="match status" value="3"/>
</dbReference>
<dbReference type="EMBL" id="GL883137">
    <property type="protein sequence ID" value="EGG01563.1"/>
    <property type="molecule type" value="Genomic_DNA"/>
</dbReference>
<feature type="region of interest" description="Disordered" evidence="2">
    <location>
        <begin position="1026"/>
        <end position="1076"/>
    </location>
</feature>
<dbReference type="Gene3D" id="1.10.8.10">
    <property type="entry name" value="DNA helicase RuvA subunit, C-terminal domain"/>
    <property type="match status" value="1"/>
</dbReference>
<dbReference type="PROSITE" id="PS50030">
    <property type="entry name" value="UBA"/>
    <property type="match status" value="1"/>
</dbReference>
<dbReference type="SUPFAM" id="SSF47473">
    <property type="entry name" value="EF-hand"/>
    <property type="match status" value="3"/>
</dbReference>
<name>F4S1G8_MELLP</name>
<dbReference type="InterPro" id="IPR009060">
    <property type="entry name" value="UBA-like_sf"/>
</dbReference>
<evidence type="ECO:0000313" key="7">
    <source>
        <dbReference type="Proteomes" id="UP000001072"/>
    </source>
</evidence>
<evidence type="ECO:0000259" key="4">
    <source>
        <dbReference type="PROSITE" id="PS50031"/>
    </source>
</evidence>
<feature type="region of interest" description="Disordered" evidence="2">
    <location>
        <begin position="245"/>
        <end position="264"/>
    </location>
</feature>
<dbReference type="SMART" id="SM00054">
    <property type="entry name" value="EFh"/>
    <property type="match status" value="2"/>
</dbReference>
<accession>F4S1G8</accession>